<evidence type="ECO:0000256" key="1">
    <source>
        <dbReference type="SAM" id="Coils"/>
    </source>
</evidence>
<keyword evidence="3" id="KW-1185">Reference proteome</keyword>
<name>A0A067C4R2_SAPPC</name>
<evidence type="ECO:0000313" key="2">
    <source>
        <dbReference type="EMBL" id="KDO25744.1"/>
    </source>
</evidence>
<organism evidence="2 3">
    <name type="scientific">Saprolegnia parasitica (strain CBS 223.65)</name>
    <dbReference type="NCBI Taxonomy" id="695850"/>
    <lineage>
        <taxon>Eukaryota</taxon>
        <taxon>Sar</taxon>
        <taxon>Stramenopiles</taxon>
        <taxon>Oomycota</taxon>
        <taxon>Saprolegniomycetes</taxon>
        <taxon>Saprolegniales</taxon>
        <taxon>Saprolegniaceae</taxon>
        <taxon>Saprolegnia</taxon>
    </lineage>
</organism>
<gene>
    <name evidence="2" type="ORF">SPRG_09043</name>
</gene>
<reference evidence="2 3" key="1">
    <citation type="journal article" date="2013" name="PLoS Genet.">
        <title>Distinctive expansion of potential virulence genes in the genome of the oomycete fish pathogen Saprolegnia parasitica.</title>
        <authorList>
            <person name="Jiang R.H."/>
            <person name="de Bruijn I."/>
            <person name="Haas B.J."/>
            <person name="Belmonte R."/>
            <person name="Lobach L."/>
            <person name="Christie J."/>
            <person name="van den Ackerveken G."/>
            <person name="Bottin A."/>
            <person name="Bulone V."/>
            <person name="Diaz-Moreno S.M."/>
            <person name="Dumas B."/>
            <person name="Fan L."/>
            <person name="Gaulin E."/>
            <person name="Govers F."/>
            <person name="Grenville-Briggs L.J."/>
            <person name="Horner N.R."/>
            <person name="Levin J.Z."/>
            <person name="Mammella M."/>
            <person name="Meijer H.J."/>
            <person name="Morris P."/>
            <person name="Nusbaum C."/>
            <person name="Oome S."/>
            <person name="Phillips A.J."/>
            <person name="van Rooyen D."/>
            <person name="Rzeszutek E."/>
            <person name="Saraiva M."/>
            <person name="Secombes C.J."/>
            <person name="Seidl M.F."/>
            <person name="Snel B."/>
            <person name="Stassen J.H."/>
            <person name="Sykes S."/>
            <person name="Tripathy S."/>
            <person name="van den Berg H."/>
            <person name="Vega-Arreguin J.C."/>
            <person name="Wawra S."/>
            <person name="Young S.K."/>
            <person name="Zeng Q."/>
            <person name="Dieguez-Uribeondo J."/>
            <person name="Russ C."/>
            <person name="Tyler B.M."/>
            <person name="van West P."/>
        </authorList>
    </citation>
    <scope>NUCLEOTIDE SEQUENCE [LARGE SCALE GENOMIC DNA]</scope>
    <source>
        <strain evidence="2 3">CBS 223.65</strain>
    </source>
</reference>
<dbReference type="EMBL" id="KK583229">
    <property type="protein sequence ID" value="KDO25744.1"/>
    <property type="molecule type" value="Genomic_DNA"/>
</dbReference>
<evidence type="ECO:0000313" key="3">
    <source>
        <dbReference type="Proteomes" id="UP000030745"/>
    </source>
</evidence>
<keyword evidence="1" id="KW-0175">Coiled coil</keyword>
<dbReference type="OrthoDB" id="65978at2759"/>
<sequence>MADVDPAVLKRRQYLRIKQMHYRSKIAGEITALKAEVDALQEQLARQLLSPTSRVLPWAEVATALDVDNKEKLKKRKRLQLQHASYSRLASNMRAWVTRVLPRTPVDPPWRRTYLPLDGNTRKLGIDWLTQLLLHNTDNMLAKYEFDALDPHAYSIDFTMSLSPNDLFEYVWRTQKELPLPMEVVCAALRRWMQQYTTGSVWTDVQSSELLQDDALETVQGATYAHTVRENPTETVNFLTREFHPHADRVVFVGQNIHHDERVSSSVHRRNRMFWYVVDRVGPNTTRFRNLDVLSHFFTDHGPVSLDVEANLMGFAAAASLSEMDMLAAYTRHATTVYRCVGQRSDETLFALLDGSDDSTAAWH</sequence>
<dbReference type="OMA" id="DSTAAWH"/>
<dbReference type="GeneID" id="24131241"/>
<dbReference type="RefSeq" id="XP_012203553.1">
    <property type="nucleotide sequence ID" value="XM_012348163.1"/>
</dbReference>
<dbReference type="KEGG" id="spar:SPRG_09043"/>
<dbReference type="AlphaFoldDB" id="A0A067C4R2"/>
<proteinExistence type="predicted"/>
<protein>
    <submittedName>
        <fullName evidence="2">Uncharacterized protein</fullName>
    </submittedName>
</protein>
<dbReference type="VEuPathDB" id="FungiDB:SPRG_09043"/>
<dbReference type="Proteomes" id="UP000030745">
    <property type="component" value="Unassembled WGS sequence"/>
</dbReference>
<accession>A0A067C4R2</accession>
<feature type="coiled-coil region" evidence="1">
    <location>
        <begin position="23"/>
        <end position="50"/>
    </location>
</feature>